<evidence type="ECO:0000313" key="5">
    <source>
        <dbReference type="EMBL" id="QFY42092.1"/>
    </source>
</evidence>
<dbReference type="InterPro" id="IPR011757">
    <property type="entry name" value="Lytic_transglycosylase_MltB"/>
</dbReference>
<keyword evidence="6" id="KW-1185">Reference proteome</keyword>
<reference evidence="5 6" key="1">
    <citation type="submission" date="2019-09" db="EMBL/GenBank/DDBJ databases">
        <title>Ecophysiology of the spiral-shaped methanotroph Methylospira mobilis as revealed by the complete genome sequence.</title>
        <authorList>
            <person name="Oshkin I.Y."/>
            <person name="Dedysh S.N."/>
            <person name="Miroshnikov K."/>
            <person name="Danilova O.V."/>
            <person name="Hakobyan A."/>
            <person name="Liesack W."/>
        </authorList>
    </citation>
    <scope>NUCLEOTIDE SEQUENCE [LARGE SCALE GENOMIC DNA]</scope>
    <source>
        <strain evidence="5 6">Shm1</strain>
    </source>
</reference>
<dbReference type="AlphaFoldDB" id="A0A5Q0BG39"/>
<dbReference type="InParanoid" id="A0A5Q0BG39"/>
<dbReference type="EMBL" id="CP044205">
    <property type="protein sequence ID" value="QFY42092.1"/>
    <property type="molecule type" value="Genomic_DNA"/>
</dbReference>
<keyword evidence="3" id="KW-0732">Signal</keyword>
<evidence type="ECO:0000256" key="2">
    <source>
        <dbReference type="SAM" id="MobiDB-lite"/>
    </source>
</evidence>
<feature type="compositionally biased region" description="Polar residues" evidence="2">
    <location>
        <begin position="31"/>
        <end position="56"/>
    </location>
</feature>
<dbReference type="FunFam" id="1.10.8.350:FF:000001">
    <property type="entry name" value="Lytic murein transglycosylase B"/>
    <property type="match status" value="1"/>
</dbReference>
<dbReference type="KEGG" id="mmob:F6R98_05155"/>
<evidence type="ECO:0000256" key="3">
    <source>
        <dbReference type="SAM" id="SignalP"/>
    </source>
</evidence>
<dbReference type="OrthoDB" id="9772911at2"/>
<dbReference type="Proteomes" id="UP000325755">
    <property type="component" value="Chromosome"/>
</dbReference>
<dbReference type="InterPro" id="IPR023346">
    <property type="entry name" value="Lysozyme-like_dom_sf"/>
</dbReference>
<dbReference type="InterPro" id="IPR043426">
    <property type="entry name" value="MltB-like"/>
</dbReference>
<dbReference type="NCBIfam" id="TIGR02282">
    <property type="entry name" value="MltB"/>
    <property type="match status" value="1"/>
</dbReference>
<feature type="chain" id="PRO_5024956646" evidence="3">
    <location>
        <begin position="24"/>
        <end position="380"/>
    </location>
</feature>
<evidence type="ECO:0000256" key="1">
    <source>
        <dbReference type="PIRSR" id="PIRSR611757-1"/>
    </source>
</evidence>
<dbReference type="Gene3D" id="1.10.530.10">
    <property type="match status" value="1"/>
</dbReference>
<name>A0A5Q0BG39_9GAMM</name>
<dbReference type="SUPFAM" id="SSF53955">
    <property type="entry name" value="Lysozyme-like"/>
    <property type="match status" value="1"/>
</dbReference>
<evidence type="ECO:0000259" key="4">
    <source>
        <dbReference type="Pfam" id="PF13406"/>
    </source>
</evidence>
<dbReference type="PANTHER" id="PTHR30163">
    <property type="entry name" value="MEMBRANE-BOUND LYTIC MUREIN TRANSGLYCOSYLASE B"/>
    <property type="match status" value="1"/>
</dbReference>
<dbReference type="GO" id="GO:0009253">
    <property type="term" value="P:peptidoglycan catabolic process"/>
    <property type="evidence" value="ECO:0007669"/>
    <property type="project" value="TreeGrafter"/>
</dbReference>
<dbReference type="PANTHER" id="PTHR30163:SF9">
    <property type="entry name" value="MEMBRANE-BOUND LYTIC MUREIN TRANSGLYCOSYLASE B"/>
    <property type="match status" value="1"/>
</dbReference>
<feature type="domain" description="Transglycosylase SLT" evidence="4">
    <location>
        <begin position="77"/>
        <end position="373"/>
    </location>
</feature>
<evidence type="ECO:0000313" key="6">
    <source>
        <dbReference type="Proteomes" id="UP000325755"/>
    </source>
</evidence>
<dbReference type="GO" id="GO:0008933">
    <property type="term" value="F:peptidoglycan lytic transglycosylase activity"/>
    <property type="evidence" value="ECO:0007669"/>
    <property type="project" value="TreeGrafter"/>
</dbReference>
<gene>
    <name evidence="5" type="primary">mltB</name>
    <name evidence="5" type="ORF">F6R98_05155</name>
</gene>
<proteinExistence type="predicted"/>
<dbReference type="InterPro" id="IPR031304">
    <property type="entry name" value="SLT_2"/>
</dbReference>
<dbReference type="Gene3D" id="1.10.8.350">
    <property type="entry name" value="Bacterial muramidase"/>
    <property type="match status" value="1"/>
</dbReference>
<accession>A0A5Q0BG39</accession>
<dbReference type="CDD" id="cd13399">
    <property type="entry name" value="Slt35-like"/>
    <property type="match status" value="1"/>
</dbReference>
<feature type="signal peptide" evidence="3">
    <location>
        <begin position="1"/>
        <end position="23"/>
    </location>
</feature>
<feature type="region of interest" description="Disordered" evidence="2">
    <location>
        <begin position="24"/>
        <end position="63"/>
    </location>
</feature>
<protein>
    <submittedName>
        <fullName evidence="5">Lytic murein transglycosylase B</fullName>
    </submittedName>
</protein>
<dbReference type="FunCoup" id="A0A5Q0BG39">
    <property type="interactions" value="130"/>
</dbReference>
<organism evidence="5 6">
    <name type="scientific">Candidatus Methylospira mobilis</name>
    <dbReference type="NCBI Taxonomy" id="1808979"/>
    <lineage>
        <taxon>Bacteria</taxon>
        <taxon>Pseudomonadati</taxon>
        <taxon>Pseudomonadota</taxon>
        <taxon>Gammaproteobacteria</taxon>
        <taxon>Methylococcales</taxon>
        <taxon>Methylococcaceae</taxon>
        <taxon>Candidatus Methylospira</taxon>
    </lineage>
</organism>
<dbReference type="RefSeq" id="WP_153248075.1">
    <property type="nucleotide sequence ID" value="NZ_CP044205.1"/>
</dbReference>
<feature type="active site" evidence="1">
    <location>
        <position position="178"/>
    </location>
</feature>
<sequence length="380" mass="42410">MKRHNKIVICLGLAGSLSLPACAGRQKTEHPAQQQTLSKPPISEQDTAPPYSSNNSDRPEKSYRATRLSGDFQGYSAVDDFIARLSEHHGYSKEYLYGVLSQAKRKQWTLDYLARETPSSPNAKPRPGAWSRYRSQFLDEQHIAGGTKFWRQHADDLHRASEQYGVPPEYIVGIIGVETSYGKNVGSHRIVDALTTLAFDYPRRGAYFAEELENFFVMTTQEKMDPLKPVGSYAGAMGLGQFMPGSFLKWAMDLNGDGKKDLWSPADAIGSVANYFSSHGWQRGGRVVTPATAVNSNAGALEAGYDTHYSLDTLRDNGIQVADNTLPDQNNYKLLRLSTNSGDEYRIGHDNFYVITRYNHSTHYAMAVHELAQAIKARMR</sequence>
<dbReference type="Pfam" id="PF13406">
    <property type="entry name" value="SLT_2"/>
    <property type="match status" value="1"/>
</dbReference>